<dbReference type="EMBL" id="CM003377">
    <property type="protein sequence ID" value="KOM48432.1"/>
    <property type="molecule type" value="Genomic_DNA"/>
</dbReference>
<name>A0A0L9V0P0_PHAAN</name>
<accession>A0A0L9V0P0</accession>
<dbReference type="Proteomes" id="UP000053144">
    <property type="component" value="Chromosome 7"/>
</dbReference>
<dbReference type="Gramene" id="KOM48432">
    <property type="protein sequence ID" value="KOM48432"/>
    <property type="gene ID" value="LR48_Vigan07g213600"/>
</dbReference>
<gene>
    <name evidence="1" type="ORF">LR48_Vigan07g213600</name>
</gene>
<sequence>MPPHHLLVAADDCELPVINLSCLEDSDETVERCEDSKKAQWTFGSGGRPVGQLNERPRWWKTRGNSTVVDRPEWVGVVRPAERALIQFSPPSLFTLCTLLSLRNHHCTSSILHSGKVEGRSASRITREDVRLAGPILAFGLRSERASFGLTYSVRPRSLGTERSAFGDLVMNDENDFGLMNNE</sequence>
<protein>
    <submittedName>
        <fullName evidence="1">Uncharacterized protein</fullName>
    </submittedName>
</protein>
<proteinExistence type="predicted"/>
<evidence type="ECO:0000313" key="1">
    <source>
        <dbReference type="EMBL" id="KOM48432.1"/>
    </source>
</evidence>
<reference evidence="2" key="1">
    <citation type="journal article" date="2015" name="Proc. Natl. Acad. Sci. U.S.A.">
        <title>Genome sequencing of adzuki bean (Vigna angularis) provides insight into high starch and low fat accumulation and domestication.</title>
        <authorList>
            <person name="Yang K."/>
            <person name="Tian Z."/>
            <person name="Chen C."/>
            <person name="Luo L."/>
            <person name="Zhao B."/>
            <person name="Wang Z."/>
            <person name="Yu L."/>
            <person name="Li Y."/>
            <person name="Sun Y."/>
            <person name="Li W."/>
            <person name="Chen Y."/>
            <person name="Li Y."/>
            <person name="Zhang Y."/>
            <person name="Ai D."/>
            <person name="Zhao J."/>
            <person name="Shang C."/>
            <person name="Ma Y."/>
            <person name="Wu B."/>
            <person name="Wang M."/>
            <person name="Gao L."/>
            <person name="Sun D."/>
            <person name="Zhang P."/>
            <person name="Guo F."/>
            <person name="Wang W."/>
            <person name="Li Y."/>
            <person name="Wang J."/>
            <person name="Varshney R.K."/>
            <person name="Wang J."/>
            <person name="Ling H.Q."/>
            <person name="Wan P."/>
        </authorList>
    </citation>
    <scope>NUCLEOTIDE SEQUENCE</scope>
    <source>
        <strain evidence="2">cv. Jingnong 6</strain>
    </source>
</reference>
<dbReference type="AlphaFoldDB" id="A0A0L9V0P0"/>
<evidence type="ECO:0000313" key="2">
    <source>
        <dbReference type="Proteomes" id="UP000053144"/>
    </source>
</evidence>
<organism evidence="1 2">
    <name type="scientific">Phaseolus angularis</name>
    <name type="common">Azuki bean</name>
    <name type="synonym">Vigna angularis</name>
    <dbReference type="NCBI Taxonomy" id="3914"/>
    <lineage>
        <taxon>Eukaryota</taxon>
        <taxon>Viridiplantae</taxon>
        <taxon>Streptophyta</taxon>
        <taxon>Embryophyta</taxon>
        <taxon>Tracheophyta</taxon>
        <taxon>Spermatophyta</taxon>
        <taxon>Magnoliopsida</taxon>
        <taxon>eudicotyledons</taxon>
        <taxon>Gunneridae</taxon>
        <taxon>Pentapetalae</taxon>
        <taxon>rosids</taxon>
        <taxon>fabids</taxon>
        <taxon>Fabales</taxon>
        <taxon>Fabaceae</taxon>
        <taxon>Papilionoideae</taxon>
        <taxon>50 kb inversion clade</taxon>
        <taxon>NPAAA clade</taxon>
        <taxon>indigoferoid/millettioid clade</taxon>
        <taxon>Phaseoleae</taxon>
        <taxon>Vigna</taxon>
    </lineage>
</organism>